<protein>
    <recommendedName>
        <fullName evidence="4">Copper transport protein</fullName>
    </recommendedName>
</protein>
<reference evidence="5" key="2">
    <citation type="submission" date="2015-06" db="UniProtKB">
        <authorList>
            <consortium name="EnsemblMetazoa"/>
        </authorList>
    </citation>
    <scope>IDENTIFICATION</scope>
</reference>
<keyword evidence="3 4" id="KW-0472">Membrane</keyword>
<keyword evidence="6" id="KW-1185">Reference proteome</keyword>
<dbReference type="GO" id="GO:0005375">
    <property type="term" value="F:copper ion transmembrane transporter activity"/>
    <property type="evidence" value="ECO:0007669"/>
    <property type="project" value="UniProtKB-UniRule"/>
</dbReference>
<dbReference type="STRING" id="36166.T1GMC6"/>
<evidence type="ECO:0000256" key="4">
    <source>
        <dbReference type="RuleBase" id="RU367022"/>
    </source>
</evidence>
<dbReference type="EnsemblMetazoa" id="MESCA004696-RA">
    <property type="protein sequence ID" value="MESCA004696-PA"/>
    <property type="gene ID" value="MESCA004696"/>
</dbReference>
<evidence type="ECO:0000256" key="3">
    <source>
        <dbReference type="ARBA" id="ARBA00023136"/>
    </source>
</evidence>
<comment type="similarity">
    <text evidence="4">Belongs to the copper transporter (Ctr) (TC 1.A.56) family. SLC31A subfamily.</text>
</comment>
<keyword evidence="4" id="KW-0187">Copper transport</keyword>
<reference evidence="6" key="1">
    <citation type="submission" date="2013-02" db="EMBL/GenBank/DDBJ databases">
        <authorList>
            <person name="Hughes D."/>
        </authorList>
    </citation>
    <scope>NUCLEOTIDE SEQUENCE</scope>
    <source>
        <strain>Durham</strain>
        <strain evidence="6">NC isolate 2 -- Noor lab</strain>
    </source>
</reference>
<dbReference type="PANTHER" id="PTHR12483">
    <property type="entry name" value="SOLUTE CARRIER FAMILY 31 COPPER TRANSPORTERS"/>
    <property type="match status" value="1"/>
</dbReference>
<comment type="subcellular location">
    <subcellularLocation>
        <location evidence="4">Membrane</location>
        <topology evidence="4">Multi-pass membrane protein</topology>
    </subcellularLocation>
</comment>
<feature type="transmembrane region" description="Helical" evidence="4">
    <location>
        <begin position="46"/>
        <end position="66"/>
    </location>
</feature>
<dbReference type="InterPro" id="IPR007274">
    <property type="entry name" value="Cop_transporter"/>
</dbReference>
<dbReference type="PANTHER" id="PTHR12483:SF115">
    <property type="entry name" value="COPPER TRANSPORT PROTEIN"/>
    <property type="match status" value="1"/>
</dbReference>
<keyword evidence="1 4" id="KW-0812">Transmembrane</keyword>
<evidence type="ECO:0000313" key="5">
    <source>
        <dbReference type="EnsemblMetazoa" id="MESCA004696-PA"/>
    </source>
</evidence>
<dbReference type="AlphaFoldDB" id="T1GMC6"/>
<keyword evidence="2 4" id="KW-1133">Transmembrane helix</keyword>
<evidence type="ECO:0000256" key="2">
    <source>
        <dbReference type="ARBA" id="ARBA00022989"/>
    </source>
</evidence>
<dbReference type="Pfam" id="PF04145">
    <property type="entry name" value="Ctr"/>
    <property type="match status" value="1"/>
</dbReference>
<accession>T1GMC6</accession>
<keyword evidence="4" id="KW-0406">Ion transport</keyword>
<dbReference type="EMBL" id="CAQQ02162718">
    <property type="status" value="NOT_ANNOTATED_CDS"/>
    <property type="molecule type" value="Genomic_DNA"/>
</dbReference>
<dbReference type="GO" id="GO:0016020">
    <property type="term" value="C:membrane"/>
    <property type="evidence" value="ECO:0007669"/>
    <property type="project" value="UniProtKB-SubCell"/>
</dbReference>
<keyword evidence="4" id="KW-0813">Transport</keyword>
<keyword evidence="4" id="KW-0186">Copper</keyword>
<proteinExistence type="inferred from homology"/>
<evidence type="ECO:0000313" key="6">
    <source>
        <dbReference type="Proteomes" id="UP000015102"/>
    </source>
</evidence>
<name>T1GMC6_MEGSC</name>
<organism evidence="5 6">
    <name type="scientific">Megaselia scalaris</name>
    <name type="common">Humpbacked fly</name>
    <name type="synonym">Phora scalaris</name>
    <dbReference type="NCBI Taxonomy" id="36166"/>
    <lineage>
        <taxon>Eukaryota</taxon>
        <taxon>Metazoa</taxon>
        <taxon>Ecdysozoa</taxon>
        <taxon>Arthropoda</taxon>
        <taxon>Hexapoda</taxon>
        <taxon>Insecta</taxon>
        <taxon>Pterygota</taxon>
        <taxon>Neoptera</taxon>
        <taxon>Endopterygota</taxon>
        <taxon>Diptera</taxon>
        <taxon>Brachycera</taxon>
        <taxon>Muscomorpha</taxon>
        <taxon>Platypezoidea</taxon>
        <taxon>Phoridae</taxon>
        <taxon>Megaseliini</taxon>
        <taxon>Megaselia</taxon>
    </lineage>
</organism>
<dbReference type="HOGENOM" id="CLU_2017856_0_0_1"/>
<dbReference type="Proteomes" id="UP000015102">
    <property type="component" value="Unassembled WGS sequence"/>
</dbReference>
<evidence type="ECO:0000256" key="1">
    <source>
        <dbReference type="ARBA" id="ARBA00022692"/>
    </source>
</evidence>
<sequence>MDHEHGGNGGNGGGDGGHIMMHMMYMTFHGGYKATILWDSWATETVVSFVFSCIGIFLISVLYEGLKFIREKLHLMEIEKLRASIAAEMKNNQQEGTSPNYGSMASLTNRNTSMKSQILSKVI</sequence>